<organism evidence="1 2">
    <name type="scientific">Aduncisulcus paluster</name>
    <dbReference type="NCBI Taxonomy" id="2918883"/>
    <lineage>
        <taxon>Eukaryota</taxon>
        <taxon>Metamonada</taxon>
        <taxon>Carpediemonas-like organisms</taxon>
        <taxon>Aduncisulcus</taxon>
    </lineage>
</organism>
<evidence type="ECO:0000313" key="2">
    <source>
        <dbReference type="Proteomes" id="UP001057375"/>
    </source>
</evidence>
<name>A0ABQ5K805_9EUKA</name>
<dbReference type="InterPro" id="IPR035948">
    <property type="entry name" value="YwqG-like_sf"/>
</dbReference>
<accession>A0ABQ5K805</accession>
<dbReference type="Proteomes" id="UP001057375">
    <property type="component" value="Unassembled WGS sequence"/>
</dbReference>
<sequence length="282" mass="31697">MSSIVPEYPDGLTLPLLTEIISGISFPVGEEAFDIPSFFTSFKALEKIKYVPSVQPLSATEDIDTLCSKYGGQRPYISVQHPYPYCDEMPRIFFFQLCVNDIPEDIRPSSLAANSIIQLFKCGLDDGFCTAYDDKAGTTDPGYLCRIVHPLLETASSEYPEEVEDAYPCKKVTEFIPHLAFPGYDEFCEHFPDKSFEMEWIFAFLEQLDEKFDFLVDGIGGYANWIQNVDFAPCDVCHSDSILVYQIDYQGPLGYEFGDGGNCQILVCPEHGECVKMVWACG</sequence>
<dbReference type="EMBL" id="BQXS01012745">
    <property type="protein sequence ID" value="GKT27465.1"/>
    <property type="molecule type" value="Genomic_DNA"/>
</dbReference>
<comment type="caution">
    <text evidence="1">The sequence shown here is derived from an EMBL/GenBank/DDBJ whole genome shotgun (WGS) entry which is preliminary data.</text>
</comment>
<proteinExistence type="predicted"/>
<dbReference type="InterPro" id="IPR015315">
    <property type="entry name" value="DUF1963"/>
</dbReference>
<dbReference type="Pfam" id="PF09234">
    <property type="entry name" value="DUF1963"/>
    <property type="match status" value="1"/>
</dbReference>
<protein>
    <submittedName>
        <fullName evidence="1">DUF1963 domain-containing protein</fullName>
    </submittedName>
</protein>
<keyword evidence="2" id="KW-1185">Reference proteome</keyword>
<dbReference type="Gene3D" id="2.30.320.10">
    <property type="entry name" value="YwqG-like"/>
    <property type="match status" value="1"/>
</dbReference>
<gene>
    <name evidence="1" type="ORF">ADUPG1_013851</name>
</gene>
<dbReference type="SUPFAM" id="SSF103032">
    <property type="entry name" value="Hypothetical protein YwqG"/>
    <property type="match status" value="1"/>
</dbReference>
<evidence type="ECO:0000313" key="1">
    <source>
        <dbReference type="EMBL" id="GKT27465.1"/>
    </source>
</evidence>
<reference evidence="1" key="1">
    <citation type="submission" date="2022-03" db="EMBL/GenBank/DDBJ databases">
        <title>Draft genome sequence of Aduncisulcus paluster, a free-living microaerophilic Fornicata.</title>
        <authorList>
            <person name="Yuyama I."/>
            <person name="Kume K."/>
            <person name="Tamura T."/>
            <person name="Inagaki Y."/>
            <person name="Hashimoto T."/>
        </authorList>
    </citation>
    <scope>NUCLEOTIDE SEQUENCE</scope>
    <source>
        <strain evidence="1">NY0171</strain>
    </source>
</reference>